<evidence type="ECO:0000313" key="2">
    <source>
        <dbReference type="Proteomes" id="UP000823775"/>
    </source>
</evidence>
<gene>
    <name evidence="1" type="ORF">HAX54_044442</name>
</gene>
<proteinExistence type="predicted"/>
<keyword evidence="2" id="KW-1185">Reference proteome</keyword>
<evidence type="ECO:0000313" key="1">
    <source>
        <dbReference type="EMBL" id="MCE3049232.1"/>
    </source>
</evidence>
<protein>
    <submittedName>
        <fullName evidence="1">Uncharacterized protein</fullName>
    </submittedName>
</protein>
<comment type="caution">
    <text evidence="1">The sequence shown here is derived from an EMBL/GenBank/DDBJ whole genome shotgun (WGS) entry which is preliminary data.</text>
</comment>
<dbReference type="EMBL" id="JACEIK010006770">
    <property type="protein sequence ID" value="MCE3049232.1"/>
    <property type="molecule type" value="Genomic_DNA"/>
</dbReference>
<organism evidence="1 2">
    <name type="scientific">Datura stramonium</name>
    <name type="common">Jimsonweed</name>
    <name type="synonym">Common thornapple</name>
    <dbReference type="NCBI Taxonomy" id="4076"/>
    <lineage>
        <taxon>Eukaryota</taxon>
        <taxon>Viridiplantae</taxon>
        <taxon>Streptophyta</taxon>
        <taxon>Embryophyta</taxon>
        <taxon>Tracheophyta</taxon>
        <taxon>Spermatophyta</taxon>
        <taxon>Magnoliopsida</taxon>
        <taxon>eudicotyledons</taxon>
        <taxon>Gunneridae</taxon>
        <taxon>Pentapetalae</taxon>
        <taxon>asterids</taxon>
        <taxon>lamiids</taxon>
        <taxon>Solanales</taxon>
        <taxon>Solanaceae</taxon>
        <taxon>Solanoideae</taxon>
        <taxon>Datureae</taxon>
        <taxon>Datura</taxon>
    </lineage>
</organism>
<name>A0ABS8WIC8_DATST</name>
<reference evidence="1 2" key="1">
    <citation type="journal article" date="2021" name="BMC Genomics">
        <title>Datura genome reveals duplications of psychoactive alkaloid biosynthetic genes and high mutation rate following tissue culture.</title>
        <authorList>
            <person name="Rajewski A."/>
            <person name="Carter-House D."/>
            <person name="Stajich J."/>
            <person name="Litt A."/>
        </authorList>
    </citation>
    <scope>NUCLEOTIDE SEQUENCE [LARGE SCALE GENOMIC DNA]</scope>
    <source>
        <strain evidence="1">AR-01</strain>
    </source>
</reference>
<dbReference type="Proteomes" id="UP000823775">
    <property type="component" value="Unassembled WGS sequence"/>
</dbReference>
<sequence length="83" mass="9472">MEQSNNQIDQVIANSKDRVIKNESEQLHKCSKDHPIDLSDAQLNYLKIISEEMICETSDHYASIESEGLVDEDTTEGQYVIDE</sequence>
<accession>A0ABS8WIC8</accession>